<feature type="transmembrane region" description="Helical" evidence="1">
    <location>
        <begin position="131"/>
        <end position="153"/>
    </location>
</feature>
<accession>A0A076PV81</accession>
<feature type="domain" description="Acyltransferase 3" evidence="2">
    <location>
        <begin position="8"/>
        <end position="340"/>
    </location>
</feature>
<evidence type="ECO:0000259" key="2">
    <source>
        <dbReference type="Pfam" id="PF01757"/>
    </source>
</evidence>
<evidence type="ECO:0000313" key="3">
    <source>
        <dbReference type="EMBL" id="AIJ47252.1"/>
    </source>
</evidence>
<feature type="transmembrane region" description="Helical" evidence="1">
    <location>
        <begin position="6"/>
        <end position="24"/>
    </location>
</feature>
<protein>
    <recommendedName>
        <fullName evidence="2">Acyltransferase 3 domain-containing protein</fullName>
    </recommendedName>
</protein>
<feature type="transmembrane region" description="Helical" evidence="1">
    <location>
        <begin position="249"/>
        <end position="268"/>
    </location>
</feature>
<feature type="transmembrane region" description="Helical" evidence="1">
    <location>
        <begin position="226"/>
        <end position="243"/>
    </location>
</feature>
<organism evidence="3 4">
    <name type="scientific">Comamonas testosteroni TK102</name>
    <dbReference type="NCBI Taxonomy" id="1392005"/>
    <lineage>
        <taxon>Bacteria</taxon>
        <taxon>Pseudomonadati</taxon>
        <taxon>Pseudomonadota</taxon>
        <taxon>Betaproteobacteria</taxon>
        <taxon>Burkholderiales</taxon>
        <taxon>Comamonadaceae</taxon>
        <taxon>Comamonas</taxon>
    </lineage>
</organism>
<dbReference type="Proteomes" id="UP000028782">
    <property type="component" value="Chromosome"/>
</dbReference>
<keyword evidence="1" id="KW-0472">Membrane</keyword>
<dbReference type="GO" id="GO:0016747">
    <property type="term" value="F:acyltransferase activity, transferring groups other than amino-acyl groups"/>
    <property type="evidence" value="ECO:0007669"/>
    <property type="project" value="InterPro"/>
</dbReference>
<feature type="transmembrane region" description="Helical" evidence="1">
    <location>
        <begin position="83"/>
        <end position="100"/>
    </location>
</feature>
<proteinExistence type="predicted"/>
<dbReference type="RefSeq" id="WP_043373221.1">
    <property type="nucleotide sequence ID" value="NZ_CP006704.1"/>
</dbReference>
<evidence type="ECO:0000313" key="4">
    <source>
        <dbReference type="Proteomes" id="UP000028782"/>
    </source>
</evidence>
<keyword evidence="1" id="KW-0812">Transmembrane</keyword>
<dbReference type="AlphaFoldDB" id="A0A076PV81"/>
<feature type="transmembrane region" description="Helical" evidence="1">
    <location>
        <begin position="317"/>
        <end position="343"/>
    </location>
</feature>
<dbReference type="HOGENOM" id="CLU_005679_2_5_4"/>
<keyword evidence="1" id="KW-1133">Transmembrane helix</keyword>
<dbReference type="PANTHER" id="PTHR23028">
    <property type="entry name" value="ACETYLTRANSFERASE"/>
    <property type="match status" value="1"/>
</dbReference>
<dbReference type="GO" id="GO:0016020">
    <property type="term" value="C:membrane"/>
    <property type="evidence" value="ECO:0007669"/>
    <property type="project" value="TreeGrafter"/>
</dbReference>
<dbReference type="KEGG" id="ctes:O987_15690"/>
<name>A0A076PV81_COMTE</name>
<evidence type="ECO:0000256" key="1">
    <source>
        <dbReference type="SAM" id="Phobius"/>
    </source>
</evidence>
<dbReference type="EMBL" id="CP006704">
    <property type="protein sequence ID" value="AIJ47252.1"/>
    <property type="molecule type" value="Genomic_DNA"/>
</dbReference>
<dbReference type="Pfam" id="PF01757">
    <property type="entry name" value="Acyl_transf_3"/>
    <property type="match status" value="1"/>
</dbReference>
<dbReference type="InterPro" id="IPR002656">
    <property type="entry name" value="Acyl_transf_3_dom"/>
</dbReference>
<feature type="transmembrane region" description="Helical" evidence="1">
    <location>
        <begin position="165"/>
        <end position="186"/>
    </location>
</feature>
<gene>
    <name evidence="3" type="ORF">O987_15690</name>
</gene>
<reference evidence="3 4" key="1">
    <citation type="journal article" date="2014" name="Genome Announc.">
        <title>Complete Genome Sequence of Polychlorinated Biphenyl Degrader Comamonas testosteroni TK102 (NBRC 109938).</title>
        <authorList>
            <person name="Fukuda K."/>
            <person name="Hosoyama A."/>
            <person name="Tsuchikane K."/>
            <person name="Ohji S."/>
            <person name="Yamazoe A."/>
            <person name="Fujita N."/>
            <person name="Shintani M."/>
            <person name="Kimbara K."/>
        </authorList>
    </citation>
    <scope>NUCLEOTIDE SEQUENCE [LARGE SCALE GENOMIC DNA]</scope>
    <source>
        <strain evidence="3">TK102</strain>
    </source>
</reference>
<dbReference type="PANTHER" id="PTHR23028:SF53">
    <property type="entry name" value="ACYL_TRANSF_3 DOMAIN-CONTAINING PROTEIN"/>
    <property type="match status" value="1"/>
</dbReference>
<feature type="transmembrane region" description="Helical" evidence="1">
    <location>
        <begin position="192"/>
        <end position="214"/>
    </location>
</feature>
<dbReference type="GO" id="GO:0009103">
    <property type="term" value="P:lipopolysaccharide biosynthetic process"/>
    <property type="evidence" value="ECO:0007669"/>
    <property type="project" value="TreeGrafter"/>
</dbReference>
<sequence length="372" mass="43319">MKSEIFTLTGVRFLAAFSILVFHIDMRWPLSSNVYLKNMISQGAVGMTLFFMLSGFILAYNYADSSINFKKYIVNRFSRIYPVYILLSIISIPWIGINFTDASFKNLFQIITLNFINLFALQAWFPNLFNYWTFGGTWSISVEVFLYVMFPFMVNLARNFTKKHIALGIVVLSIISALPGLTTYLFSPPQFGVFYAMPIFRLSEFIIGIFLYKLYILKIRVPYPNIFLFVSTLTFFTYLAIFGSELPQYIGHNFIVIPYIALILYLVAAERTFISNILSSRAFNFLGRISYSFYLLQIFVLLYLIDKRDFVVEMIPLLSNNFLLLIFVTIILIISSTVCYYYVEERYRVIIKKIADLPQINKNNVKRFFQGS</sequence>
<feature type="transmembrane region" description="Helical" evidence="1">
    <location>
        <begin position="44"/>
        <end position="63"/>
    </location>
</feature>
<feature type="transmembrane region" description="Helical" evidence="1">
    <location>
        <begin position="289"/>
        <end position="305"/>
    </location>
</feature>
<dbReference type="InterPro" id="IPR050879">
    <property type="entry name" value="Acyltransferase_3"/>
</dbReference>